<feature type="domain" description="Group II intron maturase-specific" evidence="1">
    <location>
        <begin position="2"/>
        <end position="58"/>
    </location>
</feature>
<accession>A0A619AHD1</accession>
<comment type="caution">
    <text evidence="2">The sequence shown here is derived from an EMBL/GenBank/DDBJ whole genome shotgun (WGS) entry which is preliminary data.</text>
</comment>
<gene>
    <name evidence="2" type="ORF">ATT75_21385</name>
</gene>
<organism evidence="2">
    <name type="scientific">Salmonella enterica subsp. enterica serovar Panama</name>
    <dbReference type="NCBI Taxonomy" id="29472"/>
    <lineage>
        <taxon>Bacteria</taxon>
        <taxon>Pseudomonadati</taxon>
        <taxon>Pseudomonadota</taxon>
        <taxon>Gammaproteobacteria</taxon>
        <taxon>Enterobacterales</taxon>
        <taxon>Enterobacteriaceae</taxon>
        <taxon>Salmonella</taxon>
    </lineage>
</organism>
<dbReference type="Pfam" id="PF08388">
    <property type="entry name" value="GIIM"/>
    <property type="match status" value="1"/>
</dbReference>
<proteinExistence type="predicted"/>
<reference evidence="2" key="1">
    <citation type="submission" date="2018-07" db="EMBL/GenBank/DDBJ databases">
        <authorList>
            <consortium name="PulseNet: The National Subtyping Network for Foodborne Disease Surveillance"/>
            <person name="Tarr C.L."/>
            <person name="Trees E."/>
            <person name="Katz L.S."/>
            <person name="Carleton-Romer H.A."/>
            <person name="Stroika S."/>
            <person name="Kucerova Z."/>
            <person name="Roache K.F."/>
            <person name="Sabol A.L."/>
            <person name="Besser J."/>
            <person name="Gerner-Smidt P."/>
        </authorList>
    </citation>
    <scope>NUCLEOTIDE SEQUENCE</scope>
    <source>
        <strain evidence="2">PNUSAS001246</strain>
    </source>
</reference>
<name>A0A619AHD1_SALET</name>
<dbReference type="AlphaFoldDB" id="A0A619AHD1"/>
<evidence type="ECO:0000259" key="1">
    <source>
        <dbReference type="Pfam" id="PF08388"/>
    </source>
</evidence>
<protein>
    <recommendedName>
        <fullName evidence="1">Group II intron maturase-specific domain-containing protein</fullName>
    </recommendedName>
</protein>
<dbReference type="EMBL" id="AAKZQX010000047">
    <property type="protein sequence ID" value="ECX6035270.1"/>
    <property type="molecule type" value="Genomic_DNA"/>
</dbReference>
<sequence length="86" mass="10403">MHRWAQLTIKELANSFNHVLQGWINYYGKLYKSKFTPIFDQLNYSLVRWARRKYKQARACAITKVVLLLMPEWQDDRSRINRESTP</sequence>
<evidence type="ECO:0000313" key="2">
    <source>
        <dbReference type="EMBL" id="ECX6035270.1"/>
    </source>
</evidence>
<dbReference type="InterPro" id="IPR013597">
    <property type="entry name" value="Mat_intron_G2"/>
</dbReference>